<protein>
    <submittedName>
        <fullName evidence="2 3">Uncharacterized protein</fullName>
    </submittedName>
</protein>
<evidence type="ECO:0000313" key="3">
    <source>
        <dbReference type="EnsemblPlants" id="PNT71704"/>
    </source>
</evidence>
<proteinExistence type="predicted"/>
<dbReference type="AlphaFoldDB" id="A0A2K2DBP0"/>
<evidence type="ECO:0000256" key="1">
    <source>
        <dbReference type="SAM" id="MobiDB-lite"/>
    </source>
</evidence>
<name>A0A2K2DBP0_BRADI</name>
<feature type="region of interest" description="Disordered" evidence="1">
    <location>
        <begin position="54"/>
        <end position="143"/>
    </location>
</feature>
<accession>A0A2K2DBP0</accession>
<feature type="compositionally biased region" description="Basic residues" evidence="1">
    <location>
        <begin position="119"/>
        <end position="130"/>
    </location>
</feature>
<sequence length="197" mass="21467">MSRGYLGNTLIRGFSTEGEHGMHQRSCRLTKTRGAARFTQVQGPRKIAAAPSLLSIAGGRPGGPVPKAERATPATRQGASNLGKTGASVEVASRRKNGGSGSARGHKDANLGRENGRMSRTRPCRRRPSHGRSPTTSSGDGKGRRCWRRAFFWLGGGGLRNRLRATRKARVSQEVFFSFSNKHDMRIDQDKLDRAAR</sequence>
<dbReference type="Gramene" id="PNT71704">
    <property type="protein sequence ID" value="PNT71704"/>
    <property type="gene ID" value="BRADI_2g34154v3"/>
</dbReference>
<dbReference type="InParanoid" id="A0A2K2DBP0"/>
<reference evidence="3" key="3">
    <citation type="submission" date="2018-08" db="UniProtKB">
        <authorList>
            <consortium name="EnsemblPlants"/>
        </authorList>
    </citation>
    <scope>IDENTIFICATION</scope>
    <source>
        <strain evidence="3">cv. Bd21</strain>
    </source>
</reference>
<reference evidence="2 3" key="1">
    <citation type="journal article" date="2010" name="Nature">
        <title>Genome sequencing and analysis of the model grass Brachypodium distachyon.</title>
        <authorList>
            <consortium name="International Brachypodium Initiative"/>
        </authorList>
    </citation>
    <scope>NUCLEOTIDE SEQUENCE [LARGE SCALE GENOMIC DNA]</scope>
    <source>
        <strain evidence="2 3">Bd21</strain>
    </source>
</reference>
<evidence type="ECO:0000313" key="2">
    <source>
        <dbReference type="EMBL" id="PNT71704.1"/>
    </source>
</evidence>
<organism evidence="2">
    <name type="scientific">Brachypodium distachyon</name>
    <name type="common">Purple false brome</name>
    <name type="synonym">Trachynia distachya</name>
    <dbReference type="NCBI Taxonomy" id="15368"/>
    <lineage>
        <taxon>Eukaryota</taxon>
        <taxon>Viridiplantae</taxon>
        <taxon>Streptophyta</taxon>
        <taxon>Embryophyta</taxon>
        <taxon>Tracheophyta</taxon>
        <taxon>Spermatophyta</taxon>
        <taxon>Magnoliopsida</taxon>
        <taxon>Liliopsida</taxon>
        <taxon>Poales</taxon>
        <taxon>Poaceae</taxon>
        <taxon>BOP clade</taxon>
        <taxon>Pooideae</taxon>
        <taxon>Stipodae</taxon>
        <taxon>Brachypodieae</taxon>
        <taxon>Brachypodium</taxon>
    </lineage>
</organism>
<gene>
    <name evidence="2" type="ORF">BRADI_2g34154v3</name>
</gene>
<keyword evidence="4" id="KW-1185">Reference proteome</keyword>
<reference evidence="2" key="2">
    <citation type="submission" date="2017-06" db="EMBL/GenBank/DDBJ databases">
        <title>WGS assembly of Brachypodium distachyon.</title>
        <authorList>
            <consortium name="The International Brachypodium Initiative"/>
            <person name="Lucas S."/>
            <person name="Harmon-Smith M."/>
            <person name="Lail K."/>
            <person name="Tice H."/>
            <person name="Grimwood J."/>
            <person name="Bruce D."/>
            <person name="Barry K."/>
            <person name="Shu S."/>
            <person name="Lindquist E."/>
            <person name="Wang M."/>
            <person name="Pitluck S."/>
            <person name="Vogel J.P."/>
            <person name="Garvin D.F."/>
            <person name="Mockler T.C."/>
            <person name="Schmutz J."/>
            <person name="Rokhsar D."/>
            <person name="Bevan M.W."/>
        </authorList>
    </citation>
    <scope>NUCLEOTIDE SEQUENCE</scope>
    <source>
        <strain evidence="2">Bd21</strain>
    </source>
</reference>
<dbReference type="Proteomes" id="UP000008810">
    <property type="component" value="Chromosome 2"/>
</dbReference>
<feature type="compositionally biased region" description="Basic and acidic residues" evidence="1">
    <location>
        <begin position="105"/>
        <end position="117"/>
    </location>
</feature>
<dbReference type="EMBL" id="CM000881">
    <property type="protein sequence ID" value="PNT71704.1"/>
    <property type="molecule type" value="Genomic_DNA"/>
</dbReference>
<dbReference type="EnsemblPlants" id="PNT71704">
    <property type="protein sequence ID" value="PNT71704"/>
    <property type="gene ID" value="BRADI_2g34154v3"/>
</dbReference>
<evidence type="ECO:0000313" key="4">
    <source>
        <dbReference type="Proteomes" id="UP000008810"/>
    </source>
</evidence>
<feature type="compositionally biased region" description="Polar residues" evidence="1">
    <location>
        <begin position="74"/>
        <end position="83"/>
    </location>
</feature>